<reference evidence="3" key="1">
    <citation type="submission" date="2025-08" db="UniProtKB">
        <authorList>
            <consortium name="Ensembl"/>
        </authorList>
    </citation>
    <scope>IDENTIFICATION</scope>
</reference>
<accession>A0A8C1XND8</accession>
<evidence type="ECO:0000313" key="3">
    <source>
        <dbReference type="Ensembl" id="ENSCCRP00015082633.1"/>
    </source>
</evidence>
<dbReference type="Gene3D" id="3.80.10.10">
    <property type="entry name" value="Ribonuclease Inhibitor"/>
    <property type="match status" value="1"/>
</dbReference>
<dbReference type="SUPFAM" id="SSF52047">
    <property type="entry name" value="RNI-like"/>
    <property type="match status" value="1"/>
</dbReference>
<dbReference type="PANTHER" id="PTHR15739">
    <property type="entry name" value="ZINC FINGER PROTEIN"/>
    <property type="match status" value="1"/>
</dbReference>
<dbReference type="InterPro" id="IPR052283">
    <property type="entry name" value="GenomicStab_NeuMorph_Reg"/>
</dbReference>
<dbReference type="Ensembl" id="ENSCCRT00015085326.1">
    <property type="protein sequence ID" value="ENSCCRP00015082633.1"/>
    <property type="gene ID" value="ENSCCRG00015033366.1"/>
</dbReference>
<dbReference type="Proteomes" id="UP000694700">
    <property type="component" value="Unplaced"/>
</dbReference>
<dbReference type="AlphaFoldDB" id="A0A8C1XND8"/>
<feature type="domain" description="F-box" evidence="2">
    <location>
        <begin position="368"/>
        <end position="405"/>
    </location>
</feature>
<evidence type="ECO:0000259" key="2">
    <source>
        <dbReference type="Pfam" id="PF12937"/>
    </source>
</evidence>
<dbReference type="InterPro" id="IPR001810">
    <property type="entry name" value="F-box_dom"/>
</dbReference>
<sequence length="657" mass="74519">MATSTKLPFRCPACGEACGFVEHLSGAHSCQKLCLAPRRSSEGGLMSLYTQRESEIDRPLRLELLDALSLARPLQRILIQRDSPAVLPSSLSPVLAVAMSSRAAEADAGHAVAQLGVPWLGRLALEARLQQLALEVQERVLLKLEALQDEVQQRSVEVRRARRESESMHRQKRQAEERAAELERQVDISVEMLASLRYELRERDKQLRRKQQEVCDLDRFVRDTALQEATAKIRLQHFIEDLLGRAERAETQLQNLHDDVTSPHRHLAGSRTSGYQVHGVRFQMNTFWTEAAQLYLILHQSCFRGPWTIQHTHTDPDSDHWSLYTAESQDDTQQHTGYRTYSPGLHWCVNRSSDSAVCSERLRLKAALFCVFTYLDTRSLLTAAEVCKDWCSVARHPAVWTTVTLENARVSSKFLMTLSQWCCQTQSLILHNLKPRSRGKEESKDEYLRNTRGGLEAGLEAVLKSGGRSLVTLSVSHCPNILTDRSLWLVSCHCQPHVPHHTNKYQILHYYQNIGDVYLQTVPKASLGEYPANIKPKTNFTALVSAARSCVNLCELELDHMNELNQEAAAEICRDGLQQLHTLRFISTPVTARALLHFSSVCVSLKCVVVQLSISDYFEDADNEEAKRLFEEIINNLQALRKRPALSEVLQIRVEKH</sequence>
<dbReference type="SUPFAM" id="SSF81383">
    <property type="entry name" value="F-box domain"/>
    <property type="match status" value="1"/>
</dbReference>
<dbReference type="InterPro" id="IPR032675">
    <property type="entry name" value="LRR_dom_sf"/>
</dbReference>
<dbReference type="Gene3D" id="1.20.1280.50">
    <property type="match status" value="1"/>
</dbReference>
<evidence type="ECO:0000313" key="4">
    <source>
        <dbReference type="Proteomes" id="UP000694700"/>
    </source>
</evidence>
<dbReference type="CDD" id="cd22109">
    <property type="entry name" value="F-box_FBXO41"/>
    <property type="match status" value="1"/>
</dbReference>
<keyword evidence="1" id="KW-0175">Coiled coil</keyword>
<proteinExistence type="predicted"/>
<protein>
    <submittedName>
        <fullName evidence="3">Si:ch73-290k24.5</fullName>
    </submittedName>
</protein>
<feature type="coiled-coil region" evidence="1">
    <location>
        <begin position="134"/>
        <end position="213"/>
    </location>
</feature>
<organism evidence="3 4">
    <name type="scientific">Cyprinus carpio</name>
    <name type="common">Common carp</name>
    <dbReference type="NCBI Taxonomy" id="7962"/>
    <lineage>
        <taxon>Eukaryota</taxon>
        <taxon>Metazoa</taxon>
        <taxon>Chordata</taxon>
        <taxon>Craniata</taxon>
        <taxon>Vertebrata</taxon>
        <taxon>Euteleostomi</taxon>
        <taxon>Actinopterygii</taxon>
        <taxon>Neopterygii</taxon>
        <taxon>Teleostei</taxon>
        <taxon>Ostariophysi</taxon>
        <taxon>Cypriniformes</taxon>
        <taxon>Cyprinidae</taxon>
        <taxon>Cyprininae</taxon>
        <taxon>Cyprinus</taxon>
    </lineage>
</organism>
<name>A0A8C1XND8_CYPCA</name>
<dbReference type="InterPro" id="IPR036047">
    <property type="entry name" value="F-box-like_dom_sf"/>
</dbReference>
<dbReference type="PANTHER" id="PTHR15739:SF4">
    <property type="entry name" value="F-BOX ONLY PROTEIN 41"/>
    <property type="match status" value="1"/>
</dbReference>
<evidence type="ECO:0000256" key="1">
    <source>
        <dbReference type="SAM" id="Coils"/>
    </source>
</evidence>
<dbReference type="Pfam" id="PF12937">
    <property type="entry name" value="F-box-like"/>
    <property type="match status" value="1"/>
</dbReference>